<dbReference type="PANTHER" id="PTHR33044">
    <property type="entry name" value="BIFUNCTIONAL INHIBITOR/LIPID-TRANSFER PROTEIN/SEED STORAGE 2S ALBUMIN SUPERFAMILY PROTEIN-RELATED"/>
    <property type="match status" value="1"/>
</dbReference>
<evidence type="ECO:0000256" key="5">
    <source>
        <dbReference type="ARBA" id="ARBA00022729"/>
    </source>
</evidence>
<keyword evidence="3" id="KW-1003">Cell membrane</keyword>
<proteinExistence type="inferred from homology"/>
<dbReference type="SMART" id="SM00499">
    <property type="entry name" value="AAI"/>
    <property type="match status" value="1"/>
</dbReference>
<evidence type="ECO:0000256" key="4">
    <source>
        <dbReference type="ARBA" id="ARBA00022622"/>
    </source>
</evidence>
<keyword evidence="5" id="KW-0732">Signal</keyword>
<dbReference type="InterPro" id="IPR016140">
    <property type="entry name" value="Bifunc_inhib/LTP/seed_store"/>
</dbReference>
<dbReference type="SUPFAM" id="SSF47699">
    <property type="entry name" value="Bifunctional inhibitor/lipid-transfer protein/seed storage 2S albumin"/>
    <property type="match status" value="1"/>
</dbReference>
<evidence type="ECO:0000256" key="3">
    <source>
        <dbReference type="ARBA" id="ARBA00022475"/>
    </source>
</evidence>
<evidence type="ECO:0000313" key="11">
    <source>
        <dbReference type="EMBL" id="CAK9328078.1"/>
    </source>
</evidence>
<evidence type="ECO:0000256" key="2">
    <source>
        <dbReference type="ARBA" id="ARBA00009748"/>
    </source>
</evidence>
<evidence type="ECO:0000256" key="1">
    <source>
        <dbReference type="ARBA" id="ARBA00004609"/>
    </source>
</evidence>
<dbReference type="InterPro" id="IPR036312">
    <property type="entry name" value="Bifun_inhib/LTP/seed_sf"/>
</dbReference>
<evidence type="ECO:0000256" key="6">
    <source>
        <dbReference type="ARBA" id="ARBA00023157"/>
    </source>
</evidence>
<dbReference type="Proteomes" id="UP001642487">
    <property type="component" value="Chromosome 8"/>
</dbReference>
<keyword evidence="8" id="KW-0449">Lipoprotein</keyword>
<keyword evidence="7" id="KW-0325">Glycoprotein</keyword>
<evidence type="ECO:0000256" key="9">
    <source>
        <dbReference type="SAM" id="MobiDB-lite"/>
    </source>
</evidence>
<dbReference type="EMBL" id="OZ021742">
    <property type="protein sequence ID" value="CAK9328078.1"/>
    <property type="molecule type" value="Genomic_DNA"/>
</dbReference>
<feature type="compositionally biased region" description="Low complexity" evidence="9">
    <location>
        <begin position="190"/>
        <end position="200"/>
    </location>
</feature>
<name>A0ABP0Z5N5_9ROSI</name>
<dbReference type="InterPro" id="IPR043325">
    <property type="entry name" value="LTSS"/>
</dbReference>
<comment type="subcellular location">
    <subcellularLocation>
        <location evidence="1">Cell membrane</location>
        <topology evidence="1">Lipid-anchor</topology>
        <topology evidence="1">GPI-anchor</topology>
    </subcellularLocation>
</comment>
<feature type="domain" description="Bifunctional inhibitor/plant lipid transfer protein/seed storage helical" evidence="10">
    <location>
        <begin position="94"/>
        <end position="171"/>
    </location>
</feature>
<organism evidence="11 12">
    <name type="scientific">Citrullus colocynthis</name>
    <name type="common">colocynth</name>
    <dbReference type="NCBI Taxonomy" id="252529"/>
    <lineage>
        <taxon>Eukaryota</taxon>
        <taxon>Viridiplantae</taxon>
        <taxon>Streptophyta</taxon>
        <taxon>Embryophyta</taxon>
        <taxon>Tracheophyta</taxon>
        <taxon>Spermatophyta</taxon>
        <taxon>Magnoliopsida</taxon>
        <taxon>eudicotyledons</taxon>
        <taxon>Gunneridae</taxon>
        <taxon>Pentapetalae</taxon>
        <taxon>rosids</taxon>
        <taxon>fabids</taxon>
        <taxon>Cucurbitales</taxon>
        <taxon>Cucurbitaceae</taxon>
        <taxon>Benincaseae</taxon>
        <taxon>Citrullus</taxon>
    </lineage>
</organism>
<accession>A0ABP0Z5N5</accession>
<keyword evidence="4" id="KW-0336">GPI-anchor</keyword>
<dbReference type="Pfam" id="PF14368">
    <property type="entry name" value="LTP_2"/>
    <property type="match status" value="1"/>
</dbReference>
<reference evidence="11 12" key="1">
    <citation type="submission" date="2024-03" db="EMBL/GenBank/DDBJ databases">
        <authorList>
            <person name="Gkanogiannis A."/>
            <person name="Becerra Lopez-Lavalle L."/>
        </authorList>
    </citation>
    <scope>NUCLEOTIDE SEQUENCE [LARGE SCALE GENOMIC DNA]</scope>
</reference>
<evidence type="ECO:0000259" key="10">
    <source>
        <dbReference type="SMART" id="SM00499"/>
    </source>
</evidence>
<evidence type="ECO:0000313" key="12">
    <source>
        <dbReference type="Proteomes" id="UP001642487"/>
    </source>
</evidence>
<keyword evidence="6" id="KW-1015">Disulfide bond</keyword>
<evidence type="ECO:0000256" key="8">
    <source>
        <dbReference type="ARBA" id="ARBA00023288"/>
    </source>
</evidence>
<comment type="similarity">
    <text evidence="2">Belongs to the plant LTP family.</text>
</comment>
<keyword evidence="12" id="KW-1185">Reference proteome</keyword>
<sequence>MTKWLLDECKESFISLLSTNKPFLLSFFNTSVSLPFLHLQVQCKRSNPSSHLPLSILFTISMASKLEAFSLFFNLLLLLASFAASNIDQDRTECSDQLIGLAPCLPYVSGDAKIPTIDCCSGLKQVVQKSKKCLCVLIKDKDDPNLGLKINGSLALALPDACHAPANITECISLLHLAPNSTEAKIFKESNPSSGPSSSPDTKVHGSSSIANEKSDGGMGKRWIGGTEMIMEILLGFFILSHLNLMLI</sequence>
<protein>
    <recommendedName>
        <fullName evidence="10">Bifunctional inhibitor/plant lipid transfer protein/seed storage helical domain-containing protein</fullName>
    </recommendedName>
</protein>
<evidence type="ECO:0000256" key="7">
    <source>
        <dbReference type="ARBA" id="ARBA00023180"/>
    </source>
</evidence>
<dbReference type="Gene3D" id="1.10.110.10">
    <property type="entry name" value="Plant lipid-transfer and hydrophobic proteins"/>
    <property type="match status" value="1"/>
</dbReference>
<feature type="region of interest" description="Disordered" evidence="9">
    <location>
        <begin position="186"/>
        <end position="218"/>
    </location>
</feature>
<keyword evidence="4" id="KW-0472">Membrane</keyword>
<dbReference type="CDD" id="cd00010">
    <property type="entry name" value="AAI_LTSS"/>
    <property type="match status" value="1"/>
</dbReference>
<gene>
    <name evidence="11" type="ORF">CITCOLO1_LOCUS20482</name>
</gene>